<name>A0A0D2JTG4_9EURO</name>
<reference evidence="2 3" key="1">
    <citation type="submission" date="2015-01" db="EMBL/GenBank/DDBJ databases">
        <title>The Genome Sequence of Fonsecaea multimorphosa CBS 102226.</title>
        <authorList>
            <consortium name="The Broad Institute Genomics Platform"/>
            <person name="Cuomo C."/>
            <person name="de Hoog S."/>
            <person name="Gorbushina A."/>
            <person name="Stielow B."/>
            <person name="Teixiera M."/>
            <person name="Abouelleil A."/>
            <person name="Chapman S.B."/>
            <person name="Priest M."/>
            <person name="Young S.K."/>
            <person name="Wortman J."/>
            <person name="Nusbaum C."/>
            <person name="Birren B."/>
        </authorList>
    </citation>
    <scope>NUCLEOTIDE SEQUENCE [LARGE SCALE GENOMIC DNA]</scope>
    <source>
        <strain evidence="2 3">CBS 102226</strain>
    </source>
</reference>
<gene>
    <name evidence="2" type="ORF">Z520_10419</name>
</gene>
<feature type="region of interest" description="Disordered" evidence="1">
    <location>
        <begin position="75"/>
        <end position="120"/>
    </location>
</feature>
<dbReference type="Proteomes" id="UP000053411">
    <property type="component" value="Unassembled WGS sequence"/>
</dbReference>
<dbReference type="OrthoDB" id="4151798at2759"/>
<dbReference type="VEuPathDB" id="FungiDB:Z520_10419"/>
<dbReference type="GeneID" id="27716165"/>
<dbReference type="RefSeq" id="XP_016627917.1">
    <property type="nucleotide sequence ID" value="XM_016780911.1"/>
</dbReference>
<accession>A0A0D2JTG4</accession>
<feature type="region of interest" description="Disordered" evidence="1">
    <location>
        <begin position="221"/>
        <end position="297"/>
    </location>
</feature>
<feature type="compositionally biased region" description="Polar residues" evidence="1">
    <location>
        <begin position="86"/>
        <end position="95"/>
    </location>
</feature>
<organism evidence="2 3">
    <name type="scientific">Fonsecaea multimorphosa CBS 102226</name>
    <dbReference type="NCBI Taxonomy" id="1442371"/>
    <lineage>
        <taxon>Eukaryota</taxon>
        <taxon>Fungi</taxon>
        <taxon>Dikarya</taxon>
        <taxon>Ascomycota</taxon>
        <taxon>Pezizomycotina</taxon>
        <taxon>Eurotiomycetes</taxon>
        <taxon>Chaetothyriomycetidae</taxon>
        <taxon>Chaetothyriales</taxon>
        <taxon>Herpotrichiellaceae</taxon>
        <taxon>Fonsecaea</taxon>
    </lineage>
</organism>
<evidence type="ECO:0000256" key="1">
    <source>
        <dbReference type="SAM" id="MobiDB-lite"/>
    </source>
</evidence>
<proteinExistence type="predicted"/>
<feature type="compositionally biased region" description="Polar residues" evidence="1">
    <location>
        <begin position="180"/>
        <end position="192"/>
    </location>
</feature>
<evidence type="ECO:0000313" key="3">
    <source>
        <dbReference type="Proteomes" id="UP000053411"/>
    </source>
</evidence>
<evidence type="ECO:0000313" key="2">
    <source>
        <dbReference type="EMBL" id="KIX93794.1"/>
    </source>
</evidence>
<dbReference type="EMBL" id="KN848091">
    <property type="protein sequence ID" value="KIX93794.1"/>
    <property type="molecule type" value="Genomic_DNA"/>
</dbReference>
<dbReference type="AlphaFoldDB" id="A0A0D2JTG4"/>
<feature type="region of interest" description="Disordered" evidence="1">
    <location>
        <begin position="174"/>
        <end position="203"/>
    </location>
</feature>
<keyword evidence="3" id="KW-1185">Reference proteome</keyword>
<sequence>MPLGLDDDELEASIGMYKLQLKQGPKATHSLQAQASAKDSRLRSATGPSTQRGLLHVRGEDQVEKQLQRLSAVEEETFNSHFRPPVTNSTASPWSKGNVRDPREGKTSTTGCSDEMQPRKLTCSTSLPPLASRRLYCSGPALQYQRTPVRNPCRRRFSYADEFEKELRDMDVKHGCRPKATSTSKSSHTRTQSDLSSTSSSPPQIQKRVSFFWKLKKNVHSHGSTSSAANTEADFDAKEPATNTDVSPRHAGKRSTRFERLVKQLQGCGSDSVGSAPGGGAGQHHPGHGDRERESSG</sequence>
<feature type="region of interest" description="Disordered" evidence="1">
    <location>
        <begin position="24"/>
        <end position="60"/>
    </location>
</feature>
<feature type="compositionally biased region" description="Polar residues" evidence="1">
    <location>
        <begin position="221"/>
        <end position="230"/>
    </location>
</feature>
<feature type="compositionally biased region" description="Basic and acidic residues" evidence="1">
    <location>
        <begin position="287"/>
        <end position="297"/>
    </location>
</feature>
<protein>
    <submittedName>
        <fullName evidence="2">Uncharacterized protein</fullName>
    </submittedName>
</protein>